<protein>
    <recommendedName>
        <fullName evidence="1">Flavodoxin-like domain-containing protein</fullName>
    </recommendedName>
</protein>
<dbReference type="InterPro" id="IPR052200">
    <property type="entry name" value="Protoporphyrinogen_IX_DH"/>
</dbReference>
<dbReference type="EMBL" id="VSSQ01013110">
    <property type="protein sequence ID" value="MPM50756.1"/>
    <property type="molecule type" value="Genomic_DNA"/>
</dbReference>
<dbReference type="InterPro" id="IPR026816">
    <property type="entry name" value="Flavodoxin_dom"/>
</dbReference>
<organism evidence="2">
    <name type="scientific">bioreactor metagenome</name>
    <dbReference type="NCBI Taxonomy" id="1076179"/>
    <lineage>
        <taxon>unclassified sequences</taxon>
        <taxon>metagenomes</taxon>
        <taxon>ecological metagenomes</taxon>
    </lineage>
</organism>
<dbReference type="GO" id="GO:0009055">
    <property type="term" value="F:electron transfer activity"/>
    <property type="evidence" value="ECO:0007669"/>
    <property type="project" value="InterPro"/>
</dbReference>
<dbReference type="PROSITE" id="PS50902">
    <property type="entry name" value="FLAVODOXIN_LIKE"/>
    <property type="match status" value="1"/>
</dbReference>
<dbReference type="GO" id="GO:0006783">
    <property type="term" value="P:heme biosynthetic process"/>
    <property type="evidence" value="ECO:0007669"/>
    <property type="project" value="TreeGrafter"/>
</dbReference>
<reference evidence="2" key="1">
    <citation type="submission" date="2019-08" db="EMBL/GenBank/DDBJ databases">
        <authorList>
            <person name="Kucharzyk K."/>
            <person name="Murdoch R.W."/>
            <person name="Higgins S."/>
            <person name="Loffler F."/>
        </authorList>
    </citation>
    <scope>NUCLEOTIDE SEQUENCE</scope>
</reference>
<evidence type="ECO:0000313" key="2">
    <source>
        <dbReference type="EMBL" id="MPM50756.1"/>
    </source>
</evidence>
<dbReference type="SUPFAM" id="SSF52218">
    <property type="entry name" value="Flavoproteins"/>
    <property type="match status" value="1"/>
</dbReference>
<sequence length="185" mass="20984">MLEGNKVLVIYKSKYGSTKRYAEWIAKDVKGDLIEGSKVKVEDLGKYDTIVFGGFLYAGSIKGIKVITENFQSIKDKRIIVFAVGSSSEKSKEVEKTFVTNLNGELREKVKHFYLRGSLNYQKMGLVDKVMMGMLRIMLKKALKGEVSADERAEMEEILKAYDNPVDWTDKKAIEPIVQCIINKN</sequence>
<dbReference type="GO" id="GO:0010181">
    <property type="term" value="F:FMN binding"/>
    <property type="evidence" value="ECO:0007669"/>
    <property type="project" value="InterPro"/>
</dbReference>
<dbReference type="GO" id="GO:0070819">
    <property type="term" value="F:menaquinone-dependent protoporphyrinogen oxidase activity"/>
    <property type="evidence" value="ECO:0007669"/>
    <property type="project" value="TreeGrafter"/>
</dbReference>
<dbReference type="Pfam" id="PF12724">
    <property type="entry name" value="Flavodoxin_5"/>
    <property type="match status" value="1"/>
</dbReference>
<dbReference type="InterPro" id="IPR029039">
    <property type="entry name" value="Flavoprotein-like_sf"/>
</dbReference>
<dbReference type="Gene3D" id="3.40.50.360">
    <property type="match status" value="1"/>
</dbReference>
<dbReference type="PANTHER" id="PTHR38030">
    <property type="entry name" value="PROTOPORPHYRINOGEN IX DEHYDROGENASE [MENAQUINONE]"/>
    <property type="match status" value="1"/>
</dbReference>
<gene>
    <name evidence="2" type="ORF">SDC9_97499</name>
</gene>
<name>A0A645ACT2_9ZZZZ</name>
<accession>A0A645ACT2</accession>
<feature type="domain" description="Flavodoxin-like" evidence="1">
    <location>
        <begin position="7"/>
        <end position="167"/>
    </location>
</feature>
<dbReference type="PANTHER" id="PTHR38030:SF2">
    <property type="entry name" value="PROTOPORPHYRINOGEN IX DEHYDROGENASE [QUINONE]"/>
    <property type="match status" value="1"/>
</dbReference>
<evidence type="ECO:0000259" key="1">
    <source>
        <dbReference type="PROSITE" id="PS50902"/>
    </source>
</evidence>
<proteinExistence type="predicted"/>
<dbReference type="InterPro" id="IPR008254">
    <property type="entry name" value="Flavodoxin/NO_synth"/>
</dbReference>
<comment type="caution">
    <text evidence="2">The sequence shown here is derived from an EMBL/GenBank/DDBJ whole genome shotgun (WGS) entry which is preliminary data.</text>
</comment>
<dbReference type="AlphaFoldDB" id="A0A645ACT2"/>
<dbReference type="PROSITE" id="PS00201">
    <property type="entry name" value="FLAVODOXIN"/>
    <property type="match status" value="1"/>
</dbReference>
<dbReference type="InterPro" id="IPR001226">
    <property type="entry name" value="Flavodoxin_CS"/>
</dbReference>